<dbReference type="InterPro" id="IPR011009">
    <property type="entry name" value="Kinase-like_dom_sf"/>
</dbReference>
<dbReference type="FunFam" id="1.10.510.10:FF:000624">
    <property type="entry name" value="Mitogen-activated protein kinase"/>
    <property type="match status" value="1"/>
</dbReference>
<evidence type="ECO:0000259" key="6">
    <source>
        <dbReference type="PROSITE" id="PS50011"/>
    </source>
</evidence>
<keyword evidence="8" id="KW-1185">Reference proteome</keyword>
<feature type="domain" description="Protein kinase" evidence="6">
    <location>
        <begin position="4"/>
        <end position="286"/>
    </location>
</feature>
<gene>
    <name evidence="7" type="ORF">BSTOLATCC_MIC53537</name>
</gene>
<dbReference type="GO" id="GO:0004674">
    <property type="term" value="F:protein serine/threonine kinase activity"/>
    <property type="evidence" value="ECO:0007669"/>
    <property type="project" value="UniProtKB-KW"/>
</dbReference>
<evidence type="ECO:0000256" key="3">
    <source>
        <dbReference type="ARBA" id="ARBA00022741"/>
    </source>
</evidence>
<dbReference type="SMART" id="SM00220">
    <property type="entry name" value="S_TKc"/>
    <property type="match status" value="1"/>
</dbReference>
<dbReference type="Proteomes" id="UP001162131">
    <property type="component" value="Unassembled WGS sequence"/>
</dbReference>
<accession>A0AAU9K3J5</accession>
<evidence type="ECO:0000313" key="7">
    <source>
        <dbReference type="EMBL" id="CAG9331468.1"/>
    </source>
</evidence>
<dbReference type="AlphaFoldDB" id="A0AAU9K3J5"/>
<dbReference type="PROSITE" id="PS50011">
    <property type="entry name" value="PROTEIN_KINASE_DOM"/>
    <property type="match status" value="1"/>
</dbReference>
<dbReference type="SUPFAM" id="SSF56112">
    <property type="entry name" value="Protein kinase-like (PK-like)"/>
    <property type="match status" value="1"/>
</dbReference>
<dbReference type="PROSITE" id="PS00108">
    <property type="entry name" value="PROTEIN_KINASE_ST"/>
    <property type="match status" value="1"/>
</dbReference>
<dbReference type="EMBL" id="CAJZBQ010000053">
    <property type="protein sequence ID" value="CAG9331468.1"/>
    <property type="molecule type" value="Genomic_DNA"/>
</dbReference>
<dbReference type="InterPro" id="IPR000719">
    <property type="entry name" value="Prot_kinase_dom"/>
</dbReference>
<dbReference type="Gene3D" id="3.30.200.20">
    <property type="entry name" value="Phosphorylase Kinase, domain 1"/>
    <property type="match status" value="1"/>
</dbReference>
<protein>
    <recommendedName>
        <fullName evidence="6">Protein kinase domain-containing protein</fullName>
    </recommendedName>
</protein>
<comment type="caution">
    <text evidence="7">The sequence shown here is derived from an EMBL/GenBank/DDBJ whole genome shotgun (WGS) entry which is preliminary data.</text>
</comment>
<keyword evidence="1" id="KW-0723">Serine/threonine-protein kinase</keyword>
<dbReference type="Pfam" id="PF00069">
    <property type="entry name" value="Pkinase"/>
    <property type="match status" value="1"/>
</dbReference>
<organism evidence="7 8">
    <name type="scientific">Blepharisma stoltei</name>
    <dbReference type="NCBI Taxonomy" id="1481888"/>
    <lineage>
        <taxon>Eukaryota</taxon>
        <taxon>Sar</taxon>
        <taxon>Alveolata</taxon>
        <taxon>Ciliophora</taxon>
        <taxon>Postciliodesmatophora</taxon>
        <taxon>Heterotrichea</taxon>
        <taxon>Heterotrichida</taxon>
        <taxon>Blepharismidae</taxon>
        <taxon>Blepharisma</taxon>
    </lineage>
</organism>
<evidence type="ECO:0000256" key="5">
    <source>
        <dbReference type="ARBA" id="ARBA00022840"/>
    </source>
</evidence>
<dbReference type="PANTHER" id="PTHR24055">
    <property type="entry name" value="MITOGEN-ACTIVATED PROTEIN KINASE"/>
    <property type="match status" value="1"/>
</dbReference>
<dbReference type="GO" id="GO:0005524">
    <property type="term" value="F:ATP binding"/>
    <property type="evidence" value="ECO:0007669"/>
    <property type="project" value="UniProtKB-KW"/>
</dbReference>
<keyword evidence="4" id="KW-0418">Kinase</keyword>
<reference evidence="7" key="1">
    <citation type="submission" date="2021-09" db="EMBL/GenBank/DDBJ databases">
        <authorList>
            <consortium name="AG Swart"/>
            <person name="Singh M."/>
            <person name="Singh A."/>
            <person name="Seah K."/>
            <person name="Emmerich C."/>
        </authorList>
    </citation>
    <scope>NUCLEOTIDE SEQUENCE</scope>
    <source>
        <strain evidence="7">ATCC30299</strain>
    </source>
</reference>
<dbReference type="InterPro" id="IPR008271">
    <property type="entry name" value="Ser/Thr_kinase_AS"/>
</dbReference>
<evidence type="ECO:0000256" key="2">
    <source>
        <dbReference type="ARBA" id="ARBA00022679"/>
    </source>
</evidence>
<keyword evidence="5" id="KW-0067">ATP-binding</keyword>
<keyword evidence="2" id="KW-0808">Transferase</keyword>
<sequence length="378" mass="43726">MHKYRLISKKGEGTFSEVLKAQSIKTGKFVAIKCMKTHFTSIEQVNNLREIQALRRLSPHPHIVKLIEVIYDEPTGRLALVFELMDLNLYEWYKGRKHPIPEAKIKSYMYQLLIALEHMHHTDIFHRDIKPENVLLADDILKLADFGSCRGINTRQPYTEYISTRWYRPPECLLTDGFYNFAMDNWGAGCIFFEVIALTPLFPGKNELDQVRLIHKIMGTPSQAILDDFKKKATHMEINFSKVDGTGFSRLIPNANPQAVDLIQKLLVYNWEERISAHEALKHPYFNELRQQEKTVRLFAVPARSESPSADSAAGSKSKESIYLPPIDNKKLKQIPKIQGPTYSKKNITLDQKSVISKPQFPHWKSPYAAKHFYKSYY</sequence>
<dbReference type="InterPro" id="IPR050117">
    <property type="entry name" value="MAPK"/>
</dbReference>
<dbReference type="FunFam" id="3.30.200.20:FF:000271">
    <property type="entry name" value="MAPK/MAK/MRK overlapping kinase"/>
    <property type="match status" value="1"/>
</dbReference>
<dbReference type="Gene3D" id="1.10.510.10">
    <property type="entry name" value="Transferase(Phosphotransferase) domain 1"/>
    <property type="match status" value="1"/>
</dbReference>
<evidence type="ECO:0000256" key="1">
    <source>
        <dbReference type="ARBA" id="ARBA00022527"/>
    </source>
</evidence>
<dbReference type="CDD" id="cd07831">
    <property type="entry name" value="STKc_MOK"/>
    <property type="match status" value="1"/>
</dbReference>
<name>A0AAU9K3J5_9CILI</name>
<proteinExistence type="predicted"/>
<keyword evidence="3" id="KW-0547">Nucleotide-binding</keyword>
<evidence type="ECO:0000313" key="8">
    <source>
        <dbReference type="Proteomes" id="UP001162131"/>
    </source>
</evidence>
<evidence type="ECO:0000256" key="4">
    <source>
        <dbReference type="ARBA" id="ARBA00022777"/>
    </source>
</evidence>